<protein>
    <recommendedName>
        <fullName evidence="1">TIR domain-containing protein</fullName>
    </recommendedName>
</protein>
<gene>
    <name evidence="2" type="ORF">GCM10010358_63580</name>
</gene>
<keyword evidence="3" id="KW-1185">Reference proteome</keyword>
<dbReference type="SUPFAM" id="SSF52200">
    <property type="entry name" value="Toll/Interleukin receptor TIR domain"/>
    <property type="match status" value="1"/>
</dbReference>
<organism evidence="2 3">
    <name type="scientific">Streptomyces minutiscleroticus</name>
    <dbReference type="NCBI Taxonomy" id="68238"/>
    <lineage>
        <taxon>Bacteria</taxon>
        <taxon>Bacillati</taxon>
        <taxon>Actinomycetota</taxon>
        <taxon>Actinomycetes</taxon>
        <taxon>Kitasatosporales</taxon>
        <taxon>Streptomycetaceae</taxon>
        <taxon>Streptomyces</taxon>
    </lineage>
</organism>
<dbReference type="InterPro" id="IPR015943">
    <property type="entry name" value="WD40/YVTN_repeat-like_dom_sf"/>
</dbReference>
<dbReference type="Gene3D" id="2.130.10.10">
    <property type="entry name" value="YVTN repeat-like/Quinoprotein amine dehydrogenase"/>
    <property type="match status" value="1"/>
</dbReference>
<proteinExistence type="predicted"/>
<comment type="caution">
    <text evidence="2">The sequence shown here is derived from an EMBL/GenBank/DDBJ whole genome shotgun (WGS) entry which is preliminary data.</text>
</comment>
<name>A0A918U650_9ACTN</name>
<dbReference type="AlphaFoldDB" id="A0A918U650"/>
<dbReference type="RefSeq" id="WP_190193784.1">
    <property type="nucleotide sequence ID" value="NZ_BMVU01000044.1"/>
</dbReference>
<evidence type="ECO:0000259" key="1">
    <source>
        <dbReference type="Pfam" id="PF13676"/>
    </source>
</evidence>
<dbReference type="SUPFAM" id="SSF50998">
    <property type="entry name" value="Quinoprotein alcohol dehydrogenase-like"/>
    <property type="match status" value="1"/>
</dbReference>
<sequence>MTTDRSGAGPAPGRWDVFISYAREDYIQAKDLHDALLDCVTEEGRPPRVYLDVSRTGTPVGADWQVYLEEALRGTRHVVALYSQTYFDKNVCQWELHETYKLGLTESGRFIPLLIDPGAAQKVPYVVNRVNYIPTSRPHWIEEVRTALGLCTAEALPVLRIDVPPADTTAGHTLPPLTVTVTASGGAPASLAPRSVTLSAAPAGAALTGTLTVPAGDGAAVFDDLAFQSPADEVRLTASAPGCRPVSTAPFRVRAVQEQPSWHDDGRPVLAAHGRPVFFPDGHALAVHDGHTLTVHTAAQEAAGTAELRDRPRLWAHGRHCLAVADWTGRIVLMAPDGRVRVWDVPAATEDAAFNVPGALAFDGDVLHVGTWAGAVWSLTLDDAPPERTAVHASGVQALAVDGDRMLVGGLDGTLTDLVAGRTAAEHTLEPLLLSLSLTGCFALAVGEHRVHRLGLDTGQVLRVAQPVTPVAAALPGGELTAIVDAEGQGVSFDTELAVRSGFHGVPGARPVDCGRDGRLLVLRYPDGTHALVEEGRTTYVHAHPLAVSPDGRRVAVSDGRRLLILPPDELGDVGTAPHEGGGA</sequence>
<dbReference type="EMBL" id="BMVU01000044">
    <property type="protein sequence ID" value="GGY00915.1"/>
    <property type="molecule type" value="Genomic_DNA"/>
</dbReference>
<reference evidence="2" key="1">
    <citation type="journal article" date="2014" name="Int. J. Syst. Evol. Microbiol.">
        <title>Complete genome sequence of Corynebacterium casei LMG S-19264T (=DSM 44701T), isolated from a smear-ripened cheese.</title>
        <authorList>
            <consortium name="US DOE Joint Genome Institute (JGI-PGF)"/>
            <person name="Walter F."/>
            <person name="Albersmeier A."/>
            <person name="Kalinowski J."/>
            <person name="Ruckert C."/>
        </authorList>
    </citation>
    <scope>NUCLEOTIDE SEQUENCE</scope>
    <source>
        <strain evidence="2">JCM 4790</strain>
    </source>
</reference>
<dbReference type="InterPro" id="IPR000157">
    <property type="entry name" value="TIR_dom"/>
</dbReference>
<feature type="domain" description="TIR" evidence="1">
    <location>
        <begin position="17"/>
        <end position="136"/>
    </location>
</feature>
<dbReference type="InterPro" id="IPR011047">
    <property type="entry name" value="Quinoprotein_ADH-like_sf"/>
</dbReference>
<dbReference type="GO" id="GO:0007165">
    <property type="term" value="P:signal transduction"/>
    <property type="evidence" value="ECO:0007669"/>
    <property type="project" value="InterPro"/>
</dbReference>
<dbReference type="InterPro" id="IPR035897">
    <property type="entry name" value="Toll_tir_struct_dom_sf"/>
</dbReference>
<dbReference type="Proteomes" id="UP000619244">
    <property type="component" value="Unassembled WGS sequence"/>
</dbReference>
<reference evidence="2" key="2">
    <citation type="submission" date="2020-09" db="EMBL/GenBank/DDBJ databases">
        <authorList>
            <person name="Sun Q."/>
            <person name="Ohkuma M."/>
        </authorList>
    </citation>
    <scope>NUCLEOTIDE SEQUENCE</scope>
    <source>
        <strain evidence="2">JCM 4790</strain>
    </source>
</reference>
<dbReference type="Gene3D" id="3.40.50.10140">
    <property type="entry name" value="Toll/interleukin-1 receptor homology (TIR) domain"/>
    <property type="match status" value="1"/>
</dbReference>
<evidence type="ECO:0000313" key="2">
    <source>
        <dbReference type="EMBL" id="GGY00915.1"/>
    </source>
</evidence>
<dbReference type="Pfam" id="PF13676">
    <property type="entry name" value="TIR_2"/>
    <property type="match status" value="1"/>
</dbReference>
<evidence type="ECO:0000313" key="3">
    <source>
        <dbReference type="Proteomes" id="UP000619244"/>
    </source>
</evidence>
<accession>A0A918U650</accession>